<dbReference type="InterPro" id="IPR045518">
    <property type="entry name" value="2EXR"/>
</dbReference>
<dbReference type="AlphaFoldDB" id="A0A9P9KJZ7"/>
<reference evidence="2" key="1">
    <citation type="journal article" date="2021" name="Nat. Commun.">
        <title>Genetic determinants of endophytism in the Arabidopsis root mycobiome.</title>
        <authorList>
            <person name="Mesny F."/>
            <person name="Miyauchi S."/>
            <person name="Thiergart T."/>
            <person name="Pickel B."/>
            <person name="Atanasova L."/>
            <person name="Karlsson M."/>
            <person name="Huettel B."/>
            <person name="Barry K.W."/>
            <person name="Haridas S."/>
            <person name="Chen C."/>
            <person name="Bauer D."/>
            <person name="Andreopoulos W."/>
            <person name="Pangilinan J."/>
            <person name="LaButti K."/>
            <person name="Riley R."/>
            <person name="Lipzen A."/>
            <person name="Clum A."/>
            <person name="Drula E."/>
            <person name="Henrissat B."/>
            <person name="Kohler A."/>
            <person name="Grigoriev I.V."/>
            <person name="Martin F.M."/>
            <person name="Hacquard S."/>
        </authorList>
    </citation>
    <scope>NUCLEOTIDE SEQUENCE</scope>
    <source>
        <strain evidence="2">FSSC 5 MPI-SDFR-AT-0091</strain>
    </source>
</reference>
<evidence type="ECO:0000313" key="2">
    <source>
        <dbReference type="EMBL" id="KAH7259950.1"/>
    </source>
</evidence>
<dbReference type="OrthoDB" id="3473305at2759"/>
<dbReference type="Pfam" id="PF20150">
    <property type="entry name" value="2EXR"/>
    <property type="match status" value="1"/>
</dbReference>
<accession>A0A9P9KJZ7</accession>
<name>A0A9P9KJZ7_FUSSL</name>
<keyword evidence="3" id="KW-1185">Reference proteome</keyword>
<sequence>MSTPTPKDNTVGAPPTQTFHPFPRLPLELRQEIWKLALPLTSEKPGVCVLSEGMTSRGGISRLTVKKHHSSLKAVCQEARKTALENLPVRRDYNPLIDILYIGGDCFFHFCSRATIDDWSRVRHIALALPVAEMGLNMPFALFGLPELEILSVVYPRSTGTVDLFDDVRVPKTGPRKLRRFTQNEMSSLMIKADFMYETHGGDIPIVWEKDVRTHLDFVMTELSQETCSGRPPRWDEDRKRLMLTMHALCFDVDKS</sequence>
<feature type="domain" description="2EXR" evidence="1">
    <location>
        <begin position="19"/>
        <end position="89"/>
    </location>
</feature>
<evidence type="ECO:0000313" key="3">
    <source>
        <dbReference type="Proteomes" id="UP000736672"/>
    </source>
</evidence>
<evidence type="ECO:0000259" key="1">
    <source>
        <dbReference type="Pfam" id="PF20150"/>
    </source>
</evidence>
<protein>
    <recommendedName>
        <fullName evidence="1">2EXR domain-containing protein</fullName>
    </recommendedName>
</protein>
<gene>
    <name evidence="2" type="ORF">B0J15DRAFT_491425</name>
</gene>
<proteinExistence type="predicted"/>
<comment type="caution">
    <text evidence="2">The sequence shown here is derived from an EMBL/GenBank/DDBJ whole genome shotgun (WGS) entry which is preliminary data.</text>
</comment>
<dbReference type="Proteomes" id="UP000736672">
    <property type="component" value="Unassembled WGS sequence"/>
</dbReference>
<dbReference type="PANTHER" id="PTHR35910">
    <property type="entry name" value="2EXR DOMAIN-CONTAINING PROTEIN"/>
    <property type="match status" value="1"/>
</dbReference>
<dbReference type="EMBL" id="JAGTJS010000008">
    <property type="protein sequence ID" value="KAH7259950.1"/>
    <property type="molecule type" value="Genomic_DNA"/>
</dbReference>
<dbReference type="PANTHER" id="PTHR35910:SF6">
    <property type="entry name" value="2EXR DOMAIN-CONTAINING PROTEIN"/>
    <property type="match status" value="1"/>
</dbReference>
<organism evidence="2 3">
    <name type="scientific">Fusarium solani</name>
    <name type="common">Filamentous fungus</name>
    <dbReference type="NCBI Taxonomy" id="169388"/>
    <lineage>
        <taxon>Eukaryota</taxon>
        <taxon>Fungi</taxon>
        <taxon>Dikarya</taxon>
        <taxon>Ascomycota</taxon>
        <taxon>Pezizomycotina</taxon>
        <taxon>Sordariomycetes</taxon>
        <taxon>Hypocreomycetidae</taxon>
        <taxon>Hypocreales</taxon>
        <taxon>Nectriaceae</taxon>
        <taxon>Fusarium</taxon>
        <taxon>Fusarium solani species complex</taxon>
    </lineage>
</organism>